<comment type="caution">
    <text evidence="3">The sequence shown here is derived from an EMBL/GenBank/DDBJ whole genome shotgun (WGS) entry which is preliminary data.</text>
</comment>
<protein>
    <submittedName>
        <fullName evidence="3">DUF3459 domain-containing protein</fullName>
    </submittedName>
</protein>
<dbReference type="Pfam" id="PF00128">
    <property type="entry name" value="Alpha-amylase"/>
    <property type="match status" value="1"/>
</dbReference>
<comment type="similarity">
    <text evidence="1">Belongs to the glycosyl hydrolase 13 family.</text>
</comment>
<dbReference type="EMBL" id="QPID01000012">
    <property type="protein sequence ID" value="RCU45132.1"/>
    <property type="molecule type" value="Genomic_DNA"/>
</dbReference>
<dbReference type="InterPro" id="IPR017853">
    <property type="entry name" value="GH"/>
</dbReference>
<dbReference type="PANTHER" id="PTHR10357:SF179">
    <property type="entry name" value="NEUTRAL AND BASIC AMINO ACID TRANSPORT PROTEIN RBAT"/>
    <property type="match status" value="1"/>
</dbReference>
<organism evidence="3 4">
    <name type="scientific">Corallincola holothuriorum</name>
    <dbReference type="NCBI Taxonomy" id="2282215"/>
    <lineage>
        <taxon>Bacteria</taxon>
        <taxon>Pseudomonadati</taxon>
        <taxon>Pseudomonadota</taxon>
        <taxon>Gammaproteobacteria</taxon>
        <taxon>Alteromonadales</taxon>
        <taxon>Psychromonadaceae</taxon>
        <taxon>Corallincola</taxon>
    </lineage>
</organism>
<dbReference type="Gene3D" id="3.20.20.80">
    <property type="entry name" value="Glycosidases"/>
    <property type="match status" value="1"/>
</dbReference>
<dbReference type="Gene3D" id="2.60.40.1180">
    <property type="entry name" value="Golgi alpha-mannosidase II"/>
    <property type="match status" value="1"/>
</dbReference>
<feature type="domain" description="Glycosyl hydrolase family 13 catalytic" evidence="2">
    <location>
        <begin position="127"/>
        <end position="483"/>
    </location>
</feature>
<sequence length="601" mass="67414">MTETRRLYFNQLTRAGTNRWLRHRVVFLKLILCVDSYSGGNFVAANNGKAHAQLNSRQDRCSMKNITSLSSFGCSALLALSLTACQQAPADPDTPGLSDALDLSPIAVELNDSGLPADWQKHAVFMEIYIRGYQDNDGDGIGDFNGLTSRLDYLQDLGIKGIWLMPMMQSQDRDHGYAVTDYRKVEPDYGSLDDFKHFLNEAHRRGIGVIIDYLINHSAAQNPLFLDSDKHLAGKRDWYIWRDDFQHWPNWGGNETWHAGTDGFYYGIFWDQMPDFNLRHPEVVSFHQNNLRYWLNLGVDGFRFDAVGTLFENGSSAMLNQPDNHRFLADSIRPIVMEYPNRYMVCENPDGPMPTAESCGSAFYFGLQGAILASAKFGKTKQRMKDRLENAPMAQLATLLANHDSFAGGRIMEQLKGDEGSYRMAAATLLTLPGTPFIYYGEEIGIGHSLDITDPDPDHRLRTPMSWTDDANSAGFTTGTPFRAVANNVATHNVAAALEQPSSLLKHYRHWIQLRNLQPALQSGDYQAVEVTDKRIFAFTRTLDDDVRLVLLNYSSQPVELTLTDSCWQIIDSYPNSLLAGTLPTTVNLPPQTATLAQPCE</sequence>
<dbReference type="AlphaFoldDB" id="A0A368N3M4"/>
<evidence type="ECO:0000313" key="4">
    <source>
        <dbReference type="Proteomes" id="UP000252558"/>
    </source>
</evidence>
<dbReference type="InterPro" id="IPR013780">
    <property type="entry name" value="Glyco_hydro_b"/>
</dbReference>
<name>A0A368N3M4_9GAMM</name>
<evidence type="ECO:0000259" key="2">
    <source>
        <dbReference type="SMART" id="SM00642"/>
    </source>
</evidence>
<dbReference type="Proteomes" id="UP000252558">
    <property type="component" value="Unassembled WGS sequence"/>
</dbReference>
<reference evidence="3 4" key="1">
    <citation type="submission" date="2018-07" db="EMBL/GenBank/DDBJ databases">
        <title>Corallincola holothuriorum sp. nov., a new facultative anaerobe isolated from sea cucumber Apostichopus japonicus.</title>
        <authorList>
            <person name="Xia H."/>
        </authorList>
    </citation>
    <scope>NUCLEOTIDE SEQUENCE [LARGE SCALE GENOMIC DNA]</scope>
    <source>
        <strain evidence="3 4">C4</strain>
    </source>
</reference>
<dbReference type="GO" id="GO:0004556">
    <property type="term" value="F:alpha-amylase activity"/>
    <property type="evidence" value="ECO:0007669"/>
    <property type="project" value="TreeGrafter"/>
</dbReference>
<dbReference type="InterPro" id="IPR006047">
    <property type="entry name" value="GH13_cat_dom"/>
</dbReference>
<dbReference type="SUPFAM" id="SSF51011">
    <property type="entry name" value="Glycosyl hydrolase domain"/>
    <property type="match status" value="1"/>
</dbReference>
<evidence type="ECO:0000256" key="1">
    <source>
        <dbReference type="ARBA" id="ARBA00008061"/>
    </source>
</evidence>
<evidence type="ECO:0000313" key="3">
    <source>
        <dbReference type="EMBL" id="RCU45132.1"/>
    </source>
</evidence>
<dbReference type="InterPro" id="IPR045857">
    <property type="entry name" value="O16G_dom_2"/>
</dbReference>
<dbReference type="Gene3D" id="3.90.400.10">
    <property type="entry name" value="Oligo-1,6-glucosidase, Domain 2"/>
    <property type="match status" value="1"/>
</dbReference>
<dbReference type="CDD" id="cd11316">
    <property type="entry name" value="AmyAc_bac2_AmyA"/>
    <property type="match status" value="1"/>
</dbReference>
<proteinExistence type="inferred from homology"/>
<dbReference type="PANTHER" id="PTHR10357">
    <property type="entry name" value="ALPHA-AMYLASE FAMILY MEMBER"/>
    <property type="match status" value="1"/>
</dbReference>
<dbReference type="SMART" id="SM00642">
    <property type="entry name" value="Aamy"/>
    <property type="match status" value="1"/>
</dbReference>
<gene>
    <name evidence="3" type="ORF">DU002_17030</name>
</gene>
<dbReference type="SUPFAM" id="SSF51445">
    <property type="entry name" value="(Trans)glycosidases"/>
    <property type="match status" value="1"/>
</dbReference>
<dbReference type="GO" id="GO:0009313">
    <property type="term" value="P:oligosaccharide catabolic process"/>
    <property type="evidence" value="ECO:0007669"/>
    <property type="project" value="TreeGrafter"/>
</dbReference>
<keyword evidence="4" id="KW-1185">Reference proteome</keyword>
<accession>A0A368N3M4</accession>